<dbReference type="EMBL" id="BMAO01005296">
    <property type="protein sequence ID" value="GFR00484.1"/>
    <property type="molecule type" value="Genomic_DNA"/>
</dbReference>
<gene>
    <name evidence="1" type="ORF">TNCT_265371</name>
</gene>
<dbReference type="Proteomes" id="UP000887116">
    <property type="component" value="Unassembled WGS sequence"/>
</dbReference>
<proteinExistence type="predicted"/>
<organism evidence="1 2">
    <name type="scientific">Trichonephila clavata</name>
    <name type="common">Joro spider</name>
    <name type="synonym">Nephila clavata</name>
    <dbReference type="NCBI Taxonomy" id="2740835"/>
    <lineage>
        <taxon>Eukaryota</taxon>
        <taxon>Metazoa</taxon>
        <taxon>Ecdysozoa</taxon>
        <taxon>Arthropoda</taxon>
        <taxon>Chelicerata</taxon>
        <taxon>Arachnida</taxon>
        <taxon>Araneae</taxon>
        <taxon>Araneomorphae</taxon>
        <taxon>Entelegynae</taxon>
        <taxon>Araneoidea</taxon>
        <taxon>Nephilidae</taxon>
        <taxon>Trichonephila</taxon>
    </lineage>
</organism>
<protein>
    <submittedName>
        <fullName evidence="1">Uncharacterized protein</fullName>
    </submittedName>
</protein>
<evidence type="ECO:0000313" key="2">
    <source>
        <dbReference type="Proteomes" id="UP000887116"/>
    </source>
</evidence>
<name>A0A8X6HCI5_TRICU</name>
<evidence type="ECO:0000313" key="1">
    <source>
        <dbReference type="EMBL" id="GFR00484.1"/>
    </source>
</evidence>
<dbReference type="OrthoDB" id="10286847at2759"/>
<comment type="caution">
    <text evidence="1">The sequence shown here is derived from an EMBL/GenBank/DDBJ whole genome shotgun (WGS) entry which is preliminary data.</text>
</comment>
<reference evidence="1" key="1">
    <citation type="submission" date="2020-07" db="EMBL/GenBank/DDBJ databases">
        <title>Multicomponent nature underlies the extraordinary mechanical properties of spider dragline silk.</title>
        <authorList>
            <person name="Kono N."/>
            <person name="Nakamura H."/>
            <person name="Mori M."/>
            <person name="Yoshida Y."/>
            <person name="Ohtoshi R."/>
            <person name="Malay A.D."/>
            <person name="Moran D.A.P."/>
            <person name="Tomita M."/>
            <person name="Numata K."/>
            <person name="Arakawa K."/>
        </authorList>
    </citation>
    <scope>NUCLEOTIDE SEQUENCE</scope>
</reference>
<sequence length="177" mass="20202">MVGLLDFGQEREVVCVCLCGQSIDLERNGIDNFDRLDIYAFHVLSVSINKRPPPILPHREGKIQVPFVDPFARGRWFFIIPISCEKVRPCACSDRRRCANFPNHCVRCNNDALRCRTAQLDDGLIAAAAYRWEGMSWIAVSVQRRTWGGISSDLPKSFRKGKVKIELNRVVLTLRLK</sequence>
<keyword evidence="2" id="KW-1185">Reference proteome</keyword>
<dbReference type="AlphaFoldDB" id="A0A8X6HCI5"/>
<accession>A0A8X6HCI5</accession>